<name>A0A0E9Q9M4_ANGAN</name>
<organism evidence="2">
    <name type="scientific">Anguilla anguilla</name>
    <name type="common">European freshwater eel</name>
    <name type="synonym">Muraena anguilla</name>
    <dbReference type="NCBI Taxonomy" id="7936"/>
    <lineage>
        <taxon>Eukaryota</taxon>
        <taxon>Metazoa</taxon>
        <taxon>Chordata</taxon>
        <taxon>Craniata</taxon>
        <taxon>Vertebrata</taxon>
        <taxon>Euteleostomi</taxon>
        <taxon>Actinopterygii</taxon>
        <taxon>Neopterygii</taxon>
        <taxon>Teleostei</taxon>
        <taxon>Anguilliformes</taxon>
        <taxon>Anguillidae</taxon>
        <taxon>Anguilla</taxon>
    </lineage>
</organism>
<sequence length="24" mass="2712">MLYRGLAQQADDSDVRNTDSEIVD</sequence>
<dbReference type="AlphaFoldDB" id="A0A0E9Q9M4"/>
<dbReference type="EMBL" id="GBXM01095784">
    <property type="protein sequence ID" value="JAH12793.1"/>
    <property type="molecule type" value="Transcribed_RNA"/>
</dbReference>
<accession>A0A0E9Q9M4</accession>
<feature type="compositionally biased region" description="Basic and acidic residues" evidence="1">
    <location>
        <begin position="13"/>
        <end position="24"/>
    </location>
</feature>
<reference evidence="2" key="1">
    <citation type="submission" date="2014-11" db="EMBL/GenBank/DDBJ databases">
        <authorList>
            <person name="Amaro Gonzalez C."/>
        </authorList>
    </citation>
    <scope>NUCLEOTIDE SEQUENCE</scope>
</reference>
<evidence type="ECO:0000256" key="1">
    <source>
        <dbReference type="SAM" id="MobiDB-lite"/>
    </source>
</evidence>
<evidence type="ECO:0000313" key="2">
    <source>
        <dbReference type="EMBL" id="JAH12793.1"/>
    </source>
</evidence>
<proteinExistence type="predicted"/>
<reference evidence="2" key="2">
    <citation type="journal article" date="2015" name="Fish Shellfish Immunol.">
        <title>Early steps in the European eel (Anguilla anguilla)-Vibrio vulnificus interaction in the gills: Role of the RtxA13 toxin.</title>
        <authorList>
            <person name="Callol A."/>
            <person name="Pajuelo D."/>
            <person name="Ebbesson L."/>
            <person name="Teles M."/>
            <person name="MacKenzie S."/>
            <person name="Amaro C."/>
        </authorList>
    </citation>
    <scope>NUCLEOTIDE SEQUENCE</scope>
</reference>
<protein>
    <submittedName>
        <fullName evidence="2">Uncharacterized protein</fullName>
    </submittedName>
</protein>
<feature type="region of interest" description="Disordered" evidence="1">
    <location>
        <begin position="1"/>
        <end position="24"/>
    </location>
</feature>